<evidence type="ECO:0000313" key="3">
    <source>
        <dbReference type="EMBL" id="MCH6161707.1"/>
    </source>
</evidence>
<evidence type="ECO:0000256" key="2">
    <source>
        <dbReference type="SAM" id="SignalP"/>
    </source>
</evidence>
<dbReference type="RefSeq" id="WP_241060314.1">
    <property type="nucleotide sequence ID" value="NZ_JAKWJU010000002.1"/>
</dbReference>
<dbReference type="Proteomes" id="UP001166784">
    <property type="component" value="Unassembled WGS sequence"/>
</dbReference>
<reference evidence="3" key="1">
    <citation type="submission" date="2022-03" db="EMBL/GenBank/DDBJ databases">
        <authorList>
            <person name="Santos J.D.N."/>
            <person name="Kallscheuer N."/>
            <person name="Jogler C."/>
            <person name="Lage O.M."/>
        </authorList>
    </citation>
    <scope>NUCLEOTIDE SEQUENCE</scope>
    <source>
        <strain evidence="3">M600PL45_2</strain>
    </source>
</reference>
<name>A0ABS9SZM9_9ACTN</name>
<evidence type="ECO:0008006" key="5">
    <source>
        <dbReference type="Google" id="ProtNLM"/>
    </source>
</evidence>
<keyword evidence="4" id="KW-1185">Reference proteome</keyword>
<feature type="compositionally biased region" description="Polar residues" evidence="1">
    <location>
        <begin position="45"/>
        <end position="61"/>
    </location>
</feature>
<proteinExistence type="predicted"/>
<accession>A0ABS9SZM9</accession>
<evidence type="ECO:0000313" key="4">
    <source>
        <dbReference type="Proteomes" id="UP001166784"/>
    </source>
</evidence>
<reference evidence="3" key="2">
    <citation type="journal article" date="2023" name="Int. J. Syst. Evol. Microbiol.">
        <title>Streptomyces marispadix sp. nov., isolated from marine beach sediment of the Northern Coast of Portugal.</title>
        <authorList>
            <person name="dos Santos J.D.N."/>
            <person name="Vitorino I.R."/>
            <person name="Kallscheuer N."/>
            <person name="Srivastava A."/>
            <person name="Krautwurst S."/>
            <person name="Marz M."/>
            <person name="Jogler C."/>
            <person name="Lobo Da Cunha A."/>
            <person name="Catita J."/>
            <person name="Goncalves H."/>
            <person name="Gonzalez I."/>
            <person name="Reyes F."/>
            <person name="Lage O.M."/>
        </authorList>
    </citation>
    <scope>NUCLEOTIDE SEQUENCE</scope>
    <source>
        <strain evidence="3">M600PL45_2</strain>
    </source>
</reference>
<evidence type="ECO:0000256" key="1">
    <source>
        <dbReference type="SAM" id="MobiDB-lite"/>
    </source>
</evidence>
<protein>
    <recommendedName>
        <fullName evidence="5">Secreted protein</fullName>
    </recommendedName>
</protein>
<feature type="region of interest" description="Disordered" evidence="1">
    <location>
        <begin position="25"/>
        <end position="98"/>
    </location>
</feature>
<gene>
    <name evidence="3" type="ORF">MMA15_15300</name>
</gene>
<feature type="chain" id="PRO_5046939008" description="Secreted protein" evidence="2">
    <location>
        <begin position="28"/>
        <end position="108"/>
    </location>
</feature>
<sequence>MRKLREAAVVVAMVGSVGMIGAGAAAAHGEPPSAPVSIDCDQDTGDNTLTNQEGGTANVNGLLNGGDADASANQQLCGLDNEDAENTAGEADGGDGGVIGGITIGGAA</sequence>
<feature type="signal peptide" evidence="2">
    <location>
        <begin position="1"/>
        <end position="27"/>
    </location>
</feature>
<organism evidence="3 4">
    <name type="scientific">Streptomyces marispadix</name>
    <dbReference type="NCBI Taxonomy" id="2922868"/>
    <lineage>
        <taxon>Bacteria</taxon>
        <taxon>Bacillati</taxon>
        <taxon>Actinomycetota</taxon>
        <taxon>Actinomycetes</taxon>
        <taxon>Kitasatosporales</taxon>
        <taxon>Streptomycetaceae</taxon>
        <taxon>Streptomyces</taxon>
    </lineage>
</organism>
<comment type="caution">
    <text evidence="3">The sequence shown here is derived from an EMBL/GenBank/DDBJ whole genome shotgun (WGS) entry which is preliminary data.</text>
</comment>
<keyword evidence="2" id="KW-0732">Signal</keyword>
<dbReference type="EMBL" id="JAKWJU010000002">
    <property type="protein sequence ID" value="MCH6161707.1"/>
    <property type="molecule type" value="Genomic_DNA"/>
</dbReference>